<sequence length="52" mass="6004">MLAQLFLHKGSTRRLILLQHLCLALAHDNSHKRGPLREGARLDLDSLTEEEW</sequence>
<keyword evidence="2" id="KW-1185">Reference proteome</keyword>
<gene>
    <name evidence="1" type="ORF">L873DRAFT_1823612</name>
</gene>
<reference evidence="1 2" key="1">
    <citation type="journal article" date="2018" name="Nat. Ecol. Evol.">
        <title>Pezizomycetes genomes reveal the molecular basis of ectomycorrhizal truffle lifestyle.</title>
        <authorList>
            <person name="Murat C."/>
            <person name="Payen T."/>
            <person name="Noel B."/>
            <person name="Kuo A."/>
            <person name="Morin E."/>
            <person name="Chen J."/>
            <person name="Kohler A."/>
            <person name="Krizsan K."/>
            <person name="Balestrini R."/>
            <person name="Da Silva C."/>
            <person name="Montanini B."/>
            <person name="Hainaut M."/>
            <person name="Levati E."/>
            <person name="Barry K.W."/>
            <person name="Belfiori B."/>
            <person name="Cichocki N."/>
            <person name="Clum A."/>
            <person name="Dockter R.B."/>
            <person name="Fauchery L."/>
            <person name="Guy J."/>
            <person name="Iotti M."/>
            <person name="Le Tacon F."/>
            <person name="Lindquist E.A."/>
            <person name="Lipzen A."/>
            <person name="Malagnac F."/>
            <person name="Mello A."/>
            <person name="Molinier V."/>
            <person name="Miyauchi S."/>
            <person name="Poulain J."/>
            <person name="Riccioni C."/>
            <person name="Rubini A."/>
            <person name="Sitrit Y."/>
            <person name="Splivallo R."/>
            <person name="Traeger S."/>
            <person name="Wang M."/>
            <person name="Zifcakova L."/>
            <person name="Wipf D."/>
            <person name="Zambonelli A."/>
            <person name="Paolocci F."/>
            <person name="Nowrousian M."/>
            <person name="Ottonello S."/>
            <person name="Baldrian P."/>
            <person name="Spatafora J.W."/>
            <person name="Henrissat B."/>
            <person name="Nagy L.G."/>
            <person name="Aury J.M."/>
            <person name="Wincker P."/>
            <person name="Grigoriev I.V."/>
            <person name="Bonfante P."/>
            <person name="Martin F.M."/>
        </authorList>
    </citation>
    <scope>NUCLEOTIDE SEQUENCE [LARGE SCALE GENOMIC DNA]</scope>
    <source>
        <strain evidence="1 2">120613-1</strain>
    </source>
</reference>
<dbReference type="Proteomes" id="UP000276215">
    <property type="component" value="Unassembled WGS sequence"/>
</dbReference>
<proteinExistence type="predicted"/>
<accession>A0A3N4ISY4</accession>
<protein>
    <submittedName>
        <fullName evidence="1">Uncharacterized protein</fullName>
    </submittedName>
</protein>
<dbReference type="EMBL" id="ML120624">
    <property type="protein sequence ID" value="RPA89029.1"/>
    <property type="molecule type" value="Genomic_DNA"/>
</dbReference>
<organism evidence="1 2">
    <name type="scientific">Choiromyces venosus 120613-1</name>
    <dbReference type="NCBI Taxonomy" id="1336337"/>
    <lineage>
        <taxon>Eukaryota</taxon>
        <taxon>Fungi</taxon>
        <taxon>Dikarya</taxon>
        <taxon>Ascomycota</taxon>
        <taxon>Pezizomycotina</taxon>
        <taxon>Pezizomycetes</taxon>
        <taxon>Pezizales</taxon>
        <taxon>Tuberaceae</taxon>
        <taxon>Choiromyces</taxon>
    </lineage>
</organism>
<evidence type="ECO:0000313" key="1">
    <source>
        <dbReference type="EMBL" id="RPA89029.1"/>
    </source>
</evidence>
<name>A0A3N4ISY4_9PEZI</name>
<dbReference type="AlphaFoldDB" id="A0A3N4ISY4"/>
<evidence type="ECO:0000313" key="2">
    <source>
        <dbReference type="Proteomes" id="UP000276215"/>
    </source>
</evidence>